<keyword evidence="8" id="KW-1185">Reference proteome</keyword>
<feature type="domain" description="Glycoside hydrolase family 3 N-terminal" evidence="6">
    <location>
        <begin position="13"/>
        <end position="335"/>
    </location>
</feature>
<dbReference type="SUPFAM" id="SSF51445">
    <property type="entry name" value="(Trans)glycosidases"/>
    <property type="match status" value="1"/>
</dbReference>
<comment type="caution">
    <text evidence="7">The sequence shown here is derived from an EMBL/GenBank/DDBJ whole genome shotgun (WGS) entry which is preliminary data.</text>
</comment>
<sequence>MQRVYDRLSPAQRVGQLLMIGLDGTSAASADDAQIARQHVGNVIYLGGWTGSSRIRSTSKHLQSQASSSATGGVPLLIAADQEGGSVQQLKGPGFTPLVSALQQGRMTAAKRIAYGKLIGGQLKAAGVNLNLAPVADTVPASMSASNAPIGKYAREYGHDPATVATSVTDIVHGLHSAGVGATVKHFPGLGRITGNTDVTTTGTTDTKTTRTDSYLKPFLAGMTAGAGAVMMSSARYDKLDPAERATFSSRIITDLLRGKLGWHGVVITDDMNAVAVQGVSTGQRAVRFVAAGGDIVLTGRADDAPTMTGALIARAKSDKKFAGQVEASTKRVLALKQRLGLLHC</sequence>
<dbReference type="InterPro" id="IPR019800">
    <property type="entry name" value="Glyco_hydro_3_AS"/>
</dbReference>
<dbReference type="RefSeq" id="WP_382404750.1">
    <property type="nucleotide sequence ID" value="NZ_JBHSWH010000001.1"/>
</dbReference>
<organism evidence="7 8">
    <name type="scientific">Flexivirga alba</name>
    <dbReference type="NCBI Taxonomy" id="702742"/>
    <lineage>
        <taxon>Bacteria</taxon>
        <taxon>Bacillati</taxon>
        <taxon>Actinomycetota</taxon>
        <taxon>Actinomycetes</taxon>
        <taxon>Micrococcales</taxon>
        <taxon>Dermacoccaceae</taxon>
        <taxon>Flexivirga</taxon>
    </lineage>
</organism>
<evidence type="ECO:0000256" key="2">
    <source>
        <dbReference type="ARBA" id="ARBA00005336"/>
    </source>
</evidence>
<dbReference type="EMBL" id="JBHSWH010000001">
    <property type="protein sequence ID" value="MFC6708089.1"/>
    <property type="molecule type" value="Genomic_DNA"/>
</dbReference>
<evidence type="ECO:0000256" key="1">
    <source>
        <dbReference type="ARBA" id="ARBA00001231"/>
    </source>
</evidence>
<dbReference type="Gene3D" id="3.20.20.300">
    <property type="entry name" value="Glycoside hydrolase, family 3, N-terminal domain"/>
    <property type="match status" value="1"/>
</dbReference>
<dbReference type="GO" id="GO:0016787">
    <property type="term" value="F:hydrolase activity"/>
    <property type="evidence" value="ECO:0007669"/>
    <property type="project" value="UniProtKB-KW"/>
</dbReference>
<comment type="similarity">
    <text evidence="2">Belongs to the glycosyl hydrolase 3 family.</text>
</comment>
<gene>
    <name evidence="7" type="ORF">ACFQDH_23325</name>
</gene>
<proteinExistence type="inferred from homology"/>
<evidence type="ECO:0000256" key="4">
    <source>
        <dbReference type="ARBA" id="ARBA00022801"/>
    </source>
</evidence>
<dbReference type="InterPro" id="IPR050226">
    <property type="entry name" value="NagZ_Beta-hexosaminidase"/>
</dbReference>
<comment type="catalytic activity">
    <reaction evidence="1">
        <text>Hydrolysis of terminal non-reducing N-acetyl-D-hexosamine residues in N-acetyl-beta-D-hexosaminides.</text>
        <dbReference type="EC" id="3.2.1.52"/>
    </reaction>
</comment>
<dbReference type="PANTHER" id="PTHR30480:SF13">
    <property type="entry name" value="BETA-HEXOSAMINIDASE"/>
    <property type="match status" value="1"/>
</dbReference>
<keyword evidence="4 7" id="KW-0378">Hydrolase</keyword>
<reference evidence="8" key="1">
    <citation type="journal article" date="2019" name="Int. J. Syst. Evol. Microbiol.">
        <title>The Global Catalogue of Microorganisms (GCM) 10K type strain sequencing project: providing services to taxonomists for standard genome sequencing and annotation.</title>
        <authorList>
            <consortium name="The Broad Institute Genomics Platform"/>
            <consortium name="The Broad Institute Genome Sequencing Center for Infectious Disease"/>
            <person name="Wu L."/>
            <person name="Ma J."/>
        </authorList>
    </citation>
    <scope>NUCLEOTIDE SEQUENCE [LARGE SCALE GENOMIC DNA]</scope>
    <source>
        <strain evidence="8">CCUG 58127</strain>
    </source>
</reference>
<dbReference type="Pfam" id="PF00933">
    <property type="entry name" value="Glyco_hydro_3"/>
    <property type="match status" value="1"/>
</dbReference>
<dbReference type="InterPro" id="IPR017853">
    <property type="entry name" value="GH"/>
</dbReference>
<accession>A0ABW2AN84</accession>
<dbReference type="InterPro" id="IPR001764">
    <property type="entry name" value="Glyco_hydro_3_N"/>
</dbReference>
<evidence type="ECO:0000313" key="7">
    <source>
        <dbReference type="EMBL" id="MFC6708089.1"/>
    </source>
</evidence>
<name>A0ABW2AN84_9MICO</name>
<protein>
    <recommendedName>
        <fullName evidence="3">beta-N-acetylhexosaminidase</fullName>
        <ecNumber evidence="3">3.2.1.52</ecNumber>
    </recommendedName>
</protein>
<dbReference type="Proteomes" id="UP001596298">
    <property type="component" value="Unassembled WGS sequence"/>
</dbReference>
<keyword evidence="5" id="KW-0326">Glycosidase</keyword>
<dbReference type="EC" id="3.2.1.52" evidence="3"/>
<evidence type="ECO:0000313" key="8">
    <source>
        <dbReference type="Proteomes" id="UP001596298"/>
    </source>
</evidence>
<dbReference type="PROSITE" id="PS00775">
    <property type="entry name" value="GLYCOSYL_HYDROL_F3"/>
    <property type="match status" value="1"/>
</dbReference>
<dbReference type="PANTHER" id="PTHR30480">
    <property type="entry name" value="BETA-HEXOSAMINIDASE-RELATED"/>
    <property type="match status" value="1"/>
</dbReference>
<evidence type="ECO:0000256" key="3">
    <source>
        <dbReference type="ARBA" id="ARBA00012663"/>
    </source>
</evidence>
<evidence type="ECO:0000256" key="5">
    <source>
        <dbReference type="ARBA" id="ARBA00023295"/>
    </source>
</evidence>
<dbReference type="InterPro" id="IPR036962">
    <property type="entry name" value="Glyco_hydro_3_N_sf"/>
</dbReference>
<evidence type="ECO:0000259" key="6">
    <source>
        <dbReference type="Pfam" id="PF00933"/>
    </source>
</evidence>